<evidence type="ECO:0000313" key="2">
    <source>
        <dbReference type="Proteomes" id="UP001595974"/>
    </source>
</evidence>
<sequence>MIHIEHIVSVIRVYRPGESFATANEPKAVATVSRVDAGAAEIMAAKGQLTRGDMREIARALAASGVRVVIIKRPKGRGVPGGRLLRTDGPFSYYEIVAERYDNPN</sequence>
<gene>
    <name evidence="1" type="ORF">ACFPTN_10455</name>
</gene>
<dbReference type="Proteomes" id="UP001595974">
    <property type="component" value="Unassembled WGS sequence"/>
</dbReference>
<keyword evidence="2" id="KW-1185">Reference proteome</keyword>
<proteinExistence type="predicted"/>
<protein>
    <submittedName>
        <fullName evidence="1">Uncharacterized protein</fullName>
    </submittedName>
</protein>
<name>A0ABW1ARH9_9RHOO</name>
<evidence type="ECO:0000313" key="1">
    <source>
        <dbReference type="EMBL" id="MFC5769793.1"/>
    </source>
</evidence>
<dbReference type="EMBL" id="JBHSOG010000042">
    <property type="protein sequence ID" value="MFC5769793.1"/>
    <property type="molecule type" value="Genomic_DNA"/>
</dbReference>
<reference evidence="2" key="1">
    <citation type="journal article" date="2019" name="Int. J. Syst. Evol. Microbiol.">
        <title>The Global Catalogue of Microorganisms (GCM) 10K type strain sequencing project: providing services to taxonomists for standard genome sequencing and annotation.</title>
        <authorList>
            <consortium name="The Broad Institute Genomics Platform"/>
            <consortium name="The Broad Institute Genome Sequencing Center for Infectious Disease"/>
            <person name="Wu L."/>
            <person name="Ma J."/>
        </authorList>
    </citation>
    <scope>NUCLEOTIDE SEQUENCE [LARGE SCALE GENOMIC DNA]</scope>
    <source>
        <strain evidence="2">SHR3</strain>
    </source>
</reference>
<comment type="caution">
    <text evidence="1">The sequence shown here is derived from an EMBL/GenBank/DDBJ whole genome shotgun (WGS) entry which is preliminary data.</text>
</comment>
<dbReference type="RefSeq" id="WP_385961144.1">
    <property type="nucleotide sequence ID" value="NZ_JBHSOG010000042.1"/>
</dbReference>
<accession>A0ABW1ARH9</accession>
<organism evidence="1 2">
    <name type="scientific">Thauera sinica</name>
    <dbReference type="NCBI Taxonomy" id="2665146"/>
    <lineage>
        <taxon>Bacteria</taxon>
        <taxon>Pseudomonadati</taxon>
        <taxon>Pseudomonadota</taxon>
        <taxon>Betaproteobacteria</taxon>
        <taxon>Rhodocyclales</taxon>
        <taxon>Zoogloeaceae</taxon>
        <taxon>Thauera</taxon>
    </lineage>
</organism>